<evidence type="ECO:0000256" key="2">
    <source>
        <dbReference type="SAM" id="Phobius"/>
    </source>
</evidence>
<dbReference type="CDD" id="cd03392">
    <property type="entry name" value="PAP2_like_2"/>
    <property type="match status" value="1"/>
</dbReference>
<dbReference type="PANTHER" id="PTHR14969:SF13">
    <property type="entry name" value="AT30094P"/>
    <property type="match status" value="1"/>
</dbReference>
<dbReference type="OrthoDB" id="5289372at2"/>
<dbReference type="SUPFAM" id="SSF48317">
    <property type="entry name" value="Acid phosphatase/Vanadium-dependent haloperoxidase"/>
    <property type="match status" value="1"/>
</dbReference>
<dbReference type="PANTHER" id="PTHR14969">
    <property type="entry name" value="SPHINGOSINE-1-PHOSPHATE PHOSPHOHYDROLASE"/>
    <property type="match status" value="1"/>
</dbReference>
<organism evidence="4 5">
    <name type="scientific">Knoellia aerolata DSM 18566</name>
    <dbReference type="NCBI Taxonomy" id="1385519"/>
    <lineage>
        <taxon>Bacteria</taxon>
        <taxon>Bacillati</taxon>
        <taxon>Actinomycetota</taxon>
        <taxon>Actinomycetes</taxon>
        <taxon>Micrococcales</taxon>
        <taxon>Intrasporangiaceae</taxon>
        <taxon>Knoellia</taxon>
    </lineage>
</organism>
<dbReference type="AlphaFoldDB" id="A0A0A0JT50"/>
<dbReference type="EMBL" id="AVPL01000066">
    <property type="protein sequence ID" value="KGN39864.1"/>
    <property type="molecule type" value="Genomic_DNA"/>
</dbReference>
<feature type="compositionally biased region" description="Polar residues" evidence="1">
    <location>
        <begin position="281"/>
        <end position="297"/>
    </location>
</feature>
<keyword evidence="2" id="KW-1133">Transmembrane helix</keyword>
<dbReference type="Pfam" id="PF01569">
    <property type="entry name" value="PAP2"/>
    <property type="match status" value="1"/>
</dbReference>
<keyword evidence="5" id="KW-1185">Reference proteome</keyword>
<evidence type="ECO:0000256" key="1">
    <source>
        <dbReference type="SAM" id="MobiDB-lite"/>
    </source>
</evidence>
<evidence type="ECO:0000313" key="5">
    <source>
        <dbReference type="Proteomes" id="UP000030013"/>
    </source>
</evidence>
<feature type="transmembrane region" description="Helical" evidence="2">
    <location>
        <begin position="55"/>
        <end position="76"/>
    </location>
</feature>
<comment type="caution">
    <text evidence="4">The sequence shown here is derived from an EMBL/GenBank/DDBJ whole genome shotgun (WGS) entry which is preliminary data.</text>
</comment>
<dbReference type="RefSeq" id="WP_084109148.1">
    <property type="nucleotide sequence ID" value="NZ_AVPL01000066.1"/>
</dbReference>
<feature type="transmembrane region" description="Helical" evidence="2">
    <location>
        <begin position="144"/>
        <end position="161"/>
    </location>
</feature>
<keyword evidence="2" id="KW-0812">Transmembrane</keyword>
<reference evidence="4 5" key="1">
    <citation type="submission" date="2013-08" db="EMBL/GenBank/DDBJ databases">
        <title>The genome sequence of Knoellia aerolata.</title>
        <authorList>
            <person name="Zhu W."/>
            <person name="Wang G."/>
        </authorList>
    </citation>
    <scope>NUCLEOTIDE SEQUENCE [LARGE SCALE GENOMIC DNA]</scope>
    <source>
        <strain evidence="4 5">DSM 18566</strain>
    </source>
</reference>
<dbReference type="Gene3D" id="1.20.144.10">
    <property type="entry name" value="Phosphatidic acid phosphatase type 2/haloperoxidase"/>
    <property type="match status" value="1"/>
</dbReference>
<feature type="domain" description="Phosphatidic acid phosphatase type 2/haloperoxidase" evidence="3">
    <location>
        <begin position="144"/>
        <end position="258"/>
    </location>
</feature>
<feature type="transmembrane region" description="Helical" evidence="2">
    <location>
        <begin position="243"/>
        <end position="263"/>
    </location>
</feature>
<feature type="transmembrane region" description="Helical" evidence="2">
    <location>
        <begin position="189"/>
        <end position="208"/>
    </location>
</feature>
<dbReference type="STRING" id="1385519.N801_18610"/>
<accession>A0A0A0JT50</accession>
<proteinExistence type="predicted"/>
<name>A0A0A0JT50_9MICO</name>
<feature type="transmembrane region" description="Helical" evidence="2">
    <location>
        <begin position="117"/>
        <end position="137"/>
    </location>
</feature>
<sequence>MPSADPQPPAPHDEERVGARDLADWRSALGRLLVRLVAPTARLVAGVLRWSVSNVALLLTAGVGLALVWGFTAATAEVYEDVVDRDGIAAVDQPVLDAAVAARTPFRSELATHFTDLGGPVVMPVVAVVVAVGLALLWRRWTPVVLMAIAGLGSLAMTVSGKQLTARLRPPESLAVPPFETSPSFPSGHTLNATVILGLTAYLLVLWINRRRVRALVIVVLGVLVVGMGLSRVFLGHHWLTDVVAGWAVGLAWLAVVITGHRVRITLDRHRRDDGQGRVPDTTSISQGPTKPSGPSN</sequence>
<keyword evidence="2" id="KW-0472">Membrane</keyword>
<feature type="transmembrane region" description="Helical" evidence="2">
    <location>
        <begin position="215"/>
        <end position="237"/>
    </location>
</feature>
<evidence type="ECO:0000313" key="4">
    <source>
        <dbReference type="EMBL" id="KGN39864.1"/>
    </source>
</evidence>
<dbReference type="InterPro" id="IPR000326">
    <property type="entry name" value="PAP2/HPO"/>
</dbReference>
<dbReference type="InterPro" id="IPR036938">
    <property type="entry name" value="PAP2/HPO_sf"/>
</dbReference>
<dbReference type="SMART" id="SM00014">
    <property type="entry name" value="acidPPc"/>
    <property type="match status" value="1"/>
</dbReference>
<protein>
    <submittedName>
        <fullName evidence="4">Phosphoesterase</fullName>
    </submittedName>
</protein>
<evidence type="ECO:0000259" key="3">
    <source>
        <dbReference type="SMART" id="SM00014"/>
    </source>
</evidence>
<dbReference type="eggNOG" id="COG0671">
    <property type="taxonomic scope" value="Bacteria"/>
</dbReference>
<dbReference type="Proteomes" id="UP000030013">
    <property type="component" value="Unassembled WGS sequence"/>
</dbReference>
<gene>
    <name evidence="4" type="ORF">N801_18610</name>
</gene>
<feature type="region of interest" description="Disordered" evidence="1">
    <location>
        <begin position="269"/>
        <end position="297"/>
    </location>
</feature>